<proteinExistence type="predicted"/>
<evidence type="ECO:0000313" key="2">
    <source>
        <dbReference type="Proteomes" id="UP001552427"/>
    </source>
</evidence>
<evidence type="ECO:0000313" key="1">
    <source>
        <dbReference type="EMBL" id="MEV4287135.1"/>
    </source>
</evidence>
<keyword evidence="2" id="KW-1185">Reference proteome</keyword>
<dbReference type="RefSeq" id="WP_364450206.1">
    <property type="nucleotide sequence ID" value="NZ_JBFARM010000005.1"/>
</dbReference>
<reference evidence="1 2" key="1">
    <citation type="submission" date="2024-06" db="EMBL/GenBank/DDBJ databases">
        <title>The Natural Products Discovery Center: Release of the First 8490 Sequenced Strains for Exploring Actinobacteria Biosynthetic Diversity.</title>
        <authorList>
            <person name="Kalkreuter E."/>
            <person name="Kautsar S.A."/>
            <person name="Yang D."/>
            <person name="Bader C.D."/>
            <person name="Teijaro C.N."/>
            <person name="Fluegel L."/>
            <person name="Davis C.M."/>
            <person name="Simpson J.R."/>
            <person name="Lauterbach L."/>
            <person name="Steele A.D."/>
            <person name="Gui C."/>
            <person name="Meng S."/>
            <person name="Li G."/>
            <person name="Viehrig K."/>
            <person name="Ye F."/>
            <person name="Su P."/>
            <person name="Kiefer A.F."/>
            <person name="Nichols A."/>
            <person name="Cepeda A.J."/>
            <person name="Yan W."/>
            <person name="Fan B."/>
            <person name="Jiang Y."/>
            <person name="Adhikari A."/>
            <person name="Zheng C.-J."/>
            <person name="Schuster L."/>
            <person name="Cowan T.M."/>
            <person name="Smanski M.J."/>
            <person name="Chevrette M.G."/>
            <person name="De Carvalho L.P.S."/>
            <person name="Shen B."/>
        </authorList>
    </citation>
    <scope>NUCLEOTIDE SEQUENCE [LARGE SCALE GENOMIC DNA]</scope>
    <source>
        <strain evidence="1 2">NPDC049574</strain>
    </source>
</reference>
<dbReference type="Proteomes" id="UP001552427">
    <property type="component" value="Unassembled WGS sequence"/>
</dbReference>
<sequence length="47" mass="5253">MRGLKDGAVTAQDPANEVRARARRNLAQTRYLQTRSGRWSGTVKLPV</sequence>
<accession>A0ABV3H3W8</accession>
<dbReference type="EMBL" id="JBFARM010000005">
    <property type="protein sequence ID" value="MEV4287135.1"/>
    <property type="molecule type" value="Genomic_DNA"/>
</dbReference>
<evidence type="ECO:0008006" key="3">
    <source>
        <dbReference type="Google" id="ProtNLM"/>
    </source>
</evidence>
<name>A0ABV3H3W8_9ACTN</name>
<gene>
    <name evidence="1" type="ORF">AB0K40_16655</name>
</gene>
<comment type="caution">
    <text evidence="1">The sequence shown here is derived from an EMBL/GenBank/DDBJ whole genome shotgun (WGS) entry which is preliminary data.</text>
</comment>
<organism evidence="1 2">
    <name type="scientific">Nonomuraea bangladeshensis</name>
    <dbReference type="NCBI Taxonomy" id="404385"/>
    <lineage>
        <taxon>Bacteria</taxon>
        <taxon>Bacillati</taxon>
        <taxon>Actinomycetota</taxon>
        <taxon>Actinomycetes</taxon>
        <taxon>Streptosporangiales</taxon>
        <taxon>Streptosporangiaceae</taxon>
        <taxon>Nonomuraea</taxon>
    </lineage>
</organism>
<protein>
    <recommendedName>
        <fullName evidence="3">Integrase</fullName>
    </recommendedName>
</protein>